<dbReference type="Pfam" id="PF07486">
    <property type="entry name" value="Hydrolase_2"/>
    <property type="match status" value="1"/>
</dbReference>
<protein>
    <submittedName>
        <fullName evidence="3">Spore cortex-lytic enzyme SleB</fullName>
    </submittedName>
</protein>
<dbReference type="SMART" id="SM00257">
    <property type="entry name" value="LysM"/>
    <property type="match status" value="5"/>
</dbReference>
<dbReference type="InterPro" id="IPR036779">
    <property type="entry name" value="LysM_dom_sf"/>
</dbReference>
<feature type="domain" description="LysM" evidence="2">
    <location>
        <begin position="126"/>
        <end position="169"/>
    </location>
</feature>
<accession>A0A101FHA8</accession>
<organism evidence="3 4">
    <name type="scientific">Thermacetogenium phaeum</name>
    <dbReference type="NCBI Taxonomy" id="85874"/>
    <lineage>
        <taxon>Bacteria</taxon>
        <taxon>Bacillati</taxon>
        <taxon>Bacillota</taxon>
        <taxon>Clostridia</taxon>
        <taxon>Thermoanaerobacterales</taxon>
        <taxon>Thermoanaerobacteraceae</taxon>
        <taxon>Thermacetogenium</taxon>
    </lineage>
</organism>
<dbReference type="PANTHER" id="PTHR33734">
    <property type="entry name" value="LYSM DOMAIN-CONTAINING GPI-ANCHORED PROTEIN 2"/>
    <property type="match status" value="1"/>
</dbReference>
<dbReference type="InterPro" id="IPR018392">
    <property type="entry name" value="LysM"/>
</dbReference>
<dbReference type="SUPFAM" id="SSF54106">
    <property type="entry name" value="LysM domain"/>
    <property type="match status" value="5"/>
</dbReference>
<dbReference type="CDD" id="cd00118">
    <property type="entry name" value="LysM"/>
    <property type="match status" value="5"/>
</dbReference>
<comment type="caution">
    <text evidence="3">The sequence shown here is derived from an EMBL/GenBank/DDBJ whole genome shotgun (WGS) entry which is preliminary data.</text>
</comment>
<feature type="domain" description="LysM" evidence="2">
    <location>
        <begin position="81"/>
        <end position="124"/>
    </location>
</feature>
<dbReference type="Pfam" id="PF01476">
    <property type="entry name" value="LysM"/>
    <property type="match status" value="5"/>
</dbReference>
<evidence type="ECO:0000256" key="1">
    <source>
        <dbReference type="SAM" id="MobiDB-lite"/>
    </source>
</evidence>
<name>A0A101FHA8_9THEO</name>
<dbReference type="EMBL" id="LGFO01000015">
    <property type="protein sequence ID" value="KUK37053.1"/>
    <property type="molecule type" value="Genomic_DNA"/>
</dbReference>
<dbReference type="GO" id="GO:0016787">
    <property type="term" value="F:hydrolase activity"/>
    <property type="evidence" value="ECO:0007669"/>
    <property type="project" value="InterPro"/>
</dbReference>
<dbReference type="InterPro" id="IPR011105">
    <property type="entry name" value="Cell_wall_hydrolase_SleB"/>
</dbReference>
<dbReference type="PATRIC" id="fig|85874.4.peg.1362"/>
<feature type="region of interest" description="Disordered" evidence="1">
    <location>
        <begin position="1"/>
        <end position="46"/>
    </location>
</feature>
<feature type="compositionally biased region" description="Polar residues" evidence="1">
    <location>
        <begin position="29"/>
        <end position="38"/>
    </location>
</feature>
<dbReference type="Gene3D" id="6.20.240.60">
    <property type="match status" value="1"/>
</dbReference>
<dbReference type="PROSITE" id="PS51782">
    <property type="entry name" value="LYSM"/>
    <property type="match status" value="5"/>
</dbReference>
<feature type="domain" description="LysM" evidence="2">
    <location>
        <begin position="295"/>
        <end position="338"/>
    </location>
</feature>
<gene>
    <name evidence="3" type="ORF">XD66_0242</name>
</gene>
<evidence type="ECO:0000259" key="2">
    <source>
        <dbReference type="PROSITE" id="PS51782"/>
    </source>
</evidence>
<sequence length="475" mass="50885">MRYGGTVFGQRPSGVPRGESLPEACKSGSVGTTFQPNPSAHPGGEEREEELLRVSFRKLLLSLVGLGLGVLSFAGVGHAADYHIVEPGDTLYLISRDYGLTPSDLMRANNLSGTYIEPEQIIVIPDRYTVKSGDTLYLIAKAHGTSVDALMSLNNMKTDSIYPGQVLLLPPVTAAKPGKAYTVKKGDTLYLIARDHGTSVDAIISLNNLKTTHLEVGQVLTLPESGDDGSSVPPGSGSTFQYTVKSGDTLYLIAVSYGTTVEEIMSLNNLRTTEIYPGQVLTIPGNGGGSTPSGTSYTVQYGDSLYLIARAYGTTVEALMAANGLYSTEIYPGQTILIPGSRSGQTQTNPPSRGSYSVSQQEAYLLAQLITAEAAGEIFEGQVAVGAVVLNRVADPRFPNTITGVIYEPWQFEPVMNGTIYITPDPMCIRAAEAAIAGWDPVDGALFFFNPDKAYGEFFSTLTYVRRIGNHVFYK</sequence>
<dbReference type="AlphaFoldDB" id="A0A101FHA8"/>
<evidence type="ECO:0000313" key="3">
    <source>
        <dbReference type="EMBL" id="KUK37053.1"/>
    </source>
</evidence>
<dbReference type="Gene3D" id="3.10.350.10">
    <property type="entry name" value="LysM domain"/>
    <property type="match status" value="5"/>
</dbReference>
<dbReference type="Gene3D" id="1.10.10.2520">
    <property type="entry name" value="Cell wall hydrolase SleB, domain 1"/>
    <property type="match status" value="1"/>
</dbReference>
<dbReference type="PANTHER" id="PTHR33734:SF22">
    <property type="entry name" value="MEMBRANE-BOUND LYTIC MUREIN TRANSGLYCOSYLASE D"/>
    <property type="match status" value="1"/>
</dbReference>
<feature type="domain" description="LysM" evidence="2">
    <location>
        <begin position="240"/>
        <end position="283"/>
    </location>
</feature>
<evidence type="ECO:0000313" key="4">
    <source>
        <dbReference type="Proteomes" id="UP000053326"/>
    </source>
</evidence>
<feature type="domain" description="LysM" evidence="2">
    <location>
        <begin position="179"/>
        <end position="222"/>
    </location>
</feature>
<proteinExistence type="predicted"/>
<reference evidence="4" key="1">
    <citation type="journal article" date="2015" name="MBio">
        <title>Genome-Resolved Metagenomic Analysis Reveals Roles for Candidate Phyla and Other Microbial Community Members in Biogeochemical Transformations in Oil Reservoirs.</title>
        <authorList>
            <person name="Hu P."/>
            <person name="Tom L."/>
            <person name="Singh A."/>
            <person name="Thomas B.C."/>
            <person name="Baker B.J."/>
            <person name="Piceno Y.M."/>
            <person name="Andersen G.L."/>
            <person name="Banfield J.F."/>
        </authorList>
    </citation>
    <scope>NUCLEOTIDE SEQUENCE [LARGE SCALE GENOMIC DNA]</scope>
</reference>
<dbReference type="GO" id="GO:0008932">
    <property type="term" value="F:lytic endotransglycosylase activity"/>
    <property type="evidence" value="ECO:0007669"/>
    <property type="project" value="TreeGrafter"/>
</dbReference>
<dbReference type="Proteomes" id="UP000053326">
    <property type="component" value="Unassembled WGS sequence"/>
</dbReference>
<dbReference type="InterPro" id="IPR042047">
    <property type="entry name" value="SleB_dom1"/>
</dbReference>